<name>A0A5C3QC07_9AGAR</name>
<evidence type="ECO:0000256" key="1">
    <source>
        <dbReference type="SAM" id="Phobius"/>
    </source>
</evidence>
<dbReference type="AlphaFoldDB" id="A0A5C3QC07"/>
<sequence length="177" mass="18918">MCALVDVCARRCAVLVNRGSTQCWWKQSESWEEEELGLRDRTIVMTTGCRVLTRPDDWGLNLVGAERAWVPALPGRARCEIIRQFGGPGYLYLVLGIGRLLPVGPGHLALGLVMLLGLIMLGPSMSGSPLSLAECDGGCVLGRGSDYGGHNFGRRKNRAAFSGEVLAMKAATAGGMV</sequence>
<protein>
    <submittedName>
        <fullName evidence="2">Uncharacterized protein</fullName>
    </submittedName>
</protein>
<evidence type="ECO:0000313" key="2">
    <source>
        <dbReference type="EMBL" id="TFK99562.1"/>
    </source>
</evidence>
<gene>
    <name evidence="2" type="ORF">BDV98DRAFT_584201</name>
</gene>
<evidence type="ECO:0000313" key="3">
    <source>
        <dbReference type="Proteomes" id="UP000305067"/>
    </source>
</evidence>
<organism evidence="2 3">
    <name type="scientific">Pterulicium gracile</name>
    <dbReference type="NCBI Taxonomy" id="1884261"/>
    <lineage>
        <taxon>Eukaryota</taxon>
        <taxon>Fungi</taxon>
        <taxon>Dikarya</taxon>
        <taxon>Basidiomycota</taxon>
        <taxon>Agaricomycotina</taxon>
        <taxon>Agaricomycetes</taxon>
        <taxon>Agaricomycetidae</taxon>
        <taxon>Agaricales</taxon>
        <taxon>Pleurotineae</taxon>
        <taxon>Pterulaceae</taxon>
        <taxon>Pterulicium</taxon>
    </lineage>
</organism>
<feature type="transmembrane region" description="Helical" evidence="1">
    <location>
        <begin position="100"/>
        <end position="121"/>
    </location>
</feature>
<reference evidence="2 3" key="1">
    <citation type="journal article" date="2019" name="Nat. Ecol. Evol.">
        <title>Megaphylogeny resolves global patterns of mushroom evolution.</title>
        <authorList>
            <person name="Varga T."/>
            <person name="Krizsan K."/>
            <person name="Foldi C."/>
            <person name="Dima B."/>
            <person name="Sanchez-Garcia M."/>
            <person name="Sanchez-Ramirez S."/>
            <person name="Szollosi G.J."/>
            <person name="Szarkandi J.G."/>
            <person name="Papp V."/>
            <person name="Albert L."/>
            <person name="Andreopoulos W."/>
            <person name="Angelini C."/>
            <person name="Antonin V."/>
            <person name="Barry K.W."/>
            <person name="Bougher N.L."/>
            <person name="Buchanan P."/>
            <person name="Buyck B."/>
            <person name="Bense V."/>
            <person name="Catcheside P."/>
            <person name="Chovatia M."/>
            <person name="Cooper J."/>
            <person name="Damon W."/>
            <person name="Desjardin D."/>
            <person name="Finy P."/>
            <person name="Geml J."/>
            <person name="Haridas S."/>
            <person name="Hughes K."/>
            <person name="Justo A."/>
            <person name="Karasinski D."/>
            <person name="Kautmanova I."/>
            <person name="Kiss B."/>
            <person name="Kocsube S."/>
            <person name="Kotiranta H."/>
            <person name="LaButti K.M."/>
            <person name="Lechner B.E."/>
            <person name="Liimatainen K."/>
            <person name="Lipzen A."/>
            <person name="Lukacs Z."/>
            <person name="Mihaltcheva S."/>
            <person name="Morgado L.N."/>
            <person name="Niskanen T."/>
            <person name="Noordeloos M.E."/>
            <person name="Ohm R.A."/>
            <person name="Ortiz-Santana B."/>
            <person name="Ovrebo C."/>
            <person name="Racz N."/>
            <person name="Riley R."/>
            <person name="Savchenko A."/>
            <person name="Shiryaev A."/>
            <person name="Soop K."/>
            <person name="Spirin V."/>
            <person name="Szebenyi C."/>
            <person name="Tomsovsky M."/>
            <person name="Tulloss R.E."/>
            <person name="Uehling J."/>
            <person name="Grigoriev I.V."/>
            <person name="Vagvolgyi C."/>
            <person name="Papp T."/>
            <person name="Martin F.M."/>
            <person name="Miettinen O."/>
            <person name="Hibbett D.S."/>
            <person name="Nagy L.G."/>
        </authorList>
    </citation>
    <scope>NUCLEOTIDE SEQUENCE [LARGE SCALE GENOMIC DNA]</scope>
    <source>
        <strain evidence="2 3">CBS 309.79</strain>
    </source>
</reference>
<proteinExistence type="predicted"/>
<keyword evidence="3" id="KW-1185">Reference proteome</keyword>
<dbReference type="EMBL" id="ML178833">
    <property type="protein sequence ID" value="TFK99562.1"/>
    <property type="molecule type" value="Genomic_DNA"/>
</dbReference>
<dbReference type="Proteomes" id="UP000305067">
    <property type="component" value="Unassembled WGS sequence"/>
</dbReference>
<keyword evidence="1" id="KW-1133">Transmembrane helix</keyword>
<keyword evidence="1" id="KW-0812">Transmembrane</keyword>
<accession>A0A5C3QC07</accession>
<keyword evidence="1" id="KW-0472">Membrane</keyword>